<sequence length="114" mass="13440">MFRFPFPSPRGLHYIIELTEQKQNQIKNKWHRNPRFGHTISGSVSCCEPHLLRGRHSRQRVHTCRSPPTYSYDQVSSAISEWFSSPRFRNKGIIKGEKRMISPKQHLRNSSFCT</sequence>
<dbReference type="VEuPathDB" id="FungiDB:I7I53_00230"/>
<dbReference type="AlphaFoldDB" id="A0A8A1LGR9"/>
<accession>A0A8A1LGR9</accession>
<dbReference type="EMBL" id="CP069104">
    <property type="protein sequence ID" value="QSS53081.1"/>
    <property type="molecule type" value="Genomic_DNA"/>
</dbReference>
<evidence type="ECO:0000313" key="2">
    <source>
        <dbReference type="Proteomes" id="UP000663419"/>
    </source>
</evidence>
<evidence type="ECO:0000313" key="1">
    <source>
        <dbReference type="EMBL" id="QSS53081.1"/>
    </source>
</evidence>
<gene>
    <name evidence="1" type="ORF">I7I53_00230</name>
</gene>
<name>A0A8A1LGR9_AJEC8</name>
<proteinExistence type="predicted"/>
<protein>
    <submittedName>
        <fullName evidence="1">Uncharacterized protein</fullName>
    </submittedName>
</protein>
<reference evidence="1" key="1">
    <citation type="submission" date="2021-01" db="EMBL/GenBank/DDBJ databases">
        <title>Chromosome-level genome assembly of a human fungal pathogen reveals clustering of transcriptionally co-regulated genes.</title>
        <authorList>
            <person name="Voorhies M."/>
            <person name="Cohen S."/>
            <person name="Shea T.P."/>
            <person name="Petrus S."/>
            <person name="Munoz J.F."/>
            <person name="Poplawski S."/>
            <person name="Goldman W.E."/>
            <person name="Michael T."/>
            <person name="Cuomo C.A."/>
            <person name="Sil A."/>
            <person name="Beyhan S."/>
        </authorList>
    </citation>
    <scope>NUCLEOTIDE SEQUENCE</scope>
    <source>
        <strain evidence="1">H88</strain>
    </source>
</reference>
<organism evidence="1 2">
    <name type="scientific">Ajellomyces capsulatus (strain H88)</name>
    <name type="common">Darling's disease fungus</name>
    <name type="synonym">Histoplasma capsulatum</name>
    <dbReference type="NCBI Taxonomy" id="544711"/>
    <lineage>
        <taxon>Eukaryota</taxon>
        <taxon>Fungi</taxon>
        <taxon>Dikarya</taxon>
        <taxon>Ascomycota</taxon>
        <taxon>Pezizomycotina</taxon>
        <taxon>Eurotiomycetes</taxon>
        <taxon>Eurotiomycetidae</taxon>
        <taxon>Onygenales</taxon>
        <taxon>Ajellomycetaceae</taxon>
        <taxon>Histoplasma</taxon>
    </lineage>
</organism>
<dbReference type="Proteomes" id="UP000663419">
    <property type="component" value="Chromosome 3"/>
</dbReference>